<dbReference type="Proteomes" id="UP001189429">
    <property type="component" value="Unassembled WGS sequence"/>
</dbReference>
<evidence type="ECO:0000313" key="3">
    <source>
        <dbReference type="Proteomes" id="UP001189429"/>
    </source>
</evidence>
<keyword evidence="3" id="KW-1185">Reference proteome</keyword>
<comment type="caution">
    <text evidence="2">The sequence shown here is derived from an EMBL/GenBank/DDBJ whole genome shotgun (WGS) entry which is preliminary data.</text>
</comment>
<feature type="compositionally biased region" description="Basic residues" evidence="1">
    <location>
        <begin position="299"/>
        <end position="310"/>
    </location>
</feature>
<feature type="compositionally biased region" description="Basic and acidic residues" evidence="1">
    <location>
        <begin position="27"/>
        <end position="39"/>
    </location>
</feature>
<accession>A0ABN9TQU5</accession>
<evidence type="ECO:0000313" key="2">
    <source>
        <dbReference type="EMBL" id="CAK0848020.1"/>
    </source>
</evidence>
<feature type="compositionally biased region" description="Basic and acidic residues" evidence="1">
    <location>
        <begin position="1"/>
        <end position="14"/>
    </location>
</feature>
<proteinExistence type="predicted"/>
<feature type="region of interest" description="Disordered" evidence="1">
    <location>
        <begin position="1"/>
        <end position="39"/>
    </location>
</feature>
<name>A0ABN9TQU5_9DINO</name>
<protein>
    <submittedName>
        <fullName evidence="2">Uncharacterized protein</fullName>
    </submittedName>
</protein>
<feature type="compositionally biased region" description="Basic residues" evidence="1">
    <location>
        <begin position="17"/>
        <end position="26"/>
    </location>
</feature>
<sequence>MGKKGVEVHGDAASHARSGHSRRSSLRKPDASSSSDKKAEPCLNGTMRCFFRCGAIKGTTKCPIDPARVIEWEYENGFADKLCGRVYKSKYSHRMSRDEVQEEIDGQDGSFRDEFLGYRSDLAARWKSGKRGFSDKKSPTASRKRTLRKQSRHSTKLLPPPPDALPWDEYKEQYDEKLMKKAGHKLTKIQGKKMVLMPAEKGTPWKLQQEYATDLVDEEEIDSGNESGVGSDDDPVGDKFDDLVKMSDHAVEKKATGMTMQQLLQLAAEQGAKAAAGAEKGDGEEAAGIDGKTPSPNSKMRKQILKRRRGLGIISDTESDQPRAQNKKKVAKPKARPKPTATRRQTPALEGPKDQPKEEGAALPAPAPSGPAAPGKRGRAQRGAEENATREMNAFASATATSNFFNQHWFTANRCIKRYVEKALMEENAESDQQKKEQIGYYRKALQVIDEAQRAYQKWITGGAGEVGGLPDRVELNCSFLWEIFMEARASAAPLMSYSEVLEPHRMTAMFPDLVGKPIHLEQRQEKYVLMMVANILTSSMSASDAVKALRDALEPFRLGEKLADRVGGKAMAEDVRVMTMLVADVPESASVESVVSDLKEATAMIKGDACTDGDLGPLLSQLRKYKRLGDAVVNRAVDVAQRLEKQATLTTRLTEMKANTDDLLARDVWAGEAPSIVAKITRAYEDVSTGADPEEPACVRALRGEVDERVTQLHFMLLAQYMAAWTAQFGDAKLAPGPFLCGPDGFDFAGASDGCSVLATAGRFESLAEAKFALERLSAWFKLELSLRTAKDHVESLPSETVNQLMWLADFNPLKACEAKLRQRDGMARALPCISIDSVRMMFVK</sequence>
<feature type="compositionally biased region" description="Basic residues" evidence="1">
    <location>
        <begin position="325"/>
        <end position="337"/>
    </location>
</feature>
<feature type="non-terminal residue" evidence="2">
    <location>
        <position position="846"/>
    </location>
</feature>
<feature type="compositionally biased region" description="Basic residues" evidence="1">
    <location>
        <begin position="142"/>
        <end position="155"/>
    </location>
</feature>
<gene>
    <name evidence="2" type="ORF">PCOR1329_LOCUS41076</name>
</gene>
<feature type="region of interest" description="Disordered" evidence="1">
    <location>
        <begin position="129"/>
        <end position="164"/>
    </location>
</feature>
<evidence type="ECO:0000256" key="1">
    <source>
        <dbReference type="SAM" id="MobiDB-lite"/>
    </source>
</evidence>
<dbReference type="EMBL" id="CAUYUJ010014948">
    <property type="protein sequence ID" value="CAK0848020.1"/>
    <property type="molecule type" value="Genomic_DNA"/>
</dbReference>
<feature type="region of interest" description="Disordered" evidence="1">
    <location>
        <begin position="275"/>
        <end position="387"/>
    </location>
</feature>
<reference evidence="2" key="1">
    <citation type="submission" date="2023-10" db="EMBL/GenBank/DDBJ databases">
        <authorList>
            <person name="Chen Y."/>
            <person name="Shah S."/>
            <person name="Dougan E. K."/>
            <person name="Thang M."/>
            <person name="Chan C."/>
        </authorList>
    </citation>
    <scope>NUCLEOTIDE SEQUENCE [LARGE SCALE GENOMIC DNA]</scope>
</reference>
<feature type="compositionally biased region" description="Basic and acidic residues" evidence="1">
    <location>
        <begin position="351"/>
        <end position="360"/>
    </location>
</feature>
<organism evidence="2 3">
    <name type="scientific">Prorocentrum cordatum</name>
    <dbReference type="NCBI Taxonomy" id="2364126"/>
    <lineage>
        <taxon>Eukaryota</taxon>
        <taxon>Sar</taxon>
        <taxon>Alveolata</taxon>
        <taxon>Dinophyceae</taxon>
        <taxon>Prorocentrales</taxon>
        <taxon>Prorocentraceae</taxon>
        <taxon>Prorocentrum</taxon>
    </lineage>
</organism>